<feature type="compositionally biased region" description="Pro residues" evidence="1">
    <location>
        <begin position="228"/>
        <end position="237"/>
    </location>
</feature>
<organism evidence="2 3">
    <name type="scientific">Paratrimastix pyriformis</name>
    <dbReference type="NCBI Taxonomy" id="342808"/>
    <lineage>
        <taxon>Eukaryota</taxon>
        <taxon>Metamonada</taxon>
        <taxon>Preaxostyla</taxon>
        <taxon>Paratrimastigidae</taxon>
        <taxon>Paratrimastix</taxon>
    </lineage>
</organism>
<feature type="region of interest" description="Disordered" evidence="1">
    <location>
        <begin position="273"/>
        <end position="649"/>
    </location>
</feature>
<reference evidence="2" key="1">
    <citation type="journal article" date="2022" name="bioRxiv">
        <title>Genomics of Preaxostyla Flagellates Illuminates Evolutionary Transitions and the Path Towards Mitochondrial Loss.</title>
        <authorList>
            <person name="Novak L.V.F."/>
            <person name="Treitli S.C."/>
            <person name="Pyrih J."/>
            <person name="Halakuc P."/>
            <person name="Pipaliya S.V."/>
            <person name="Vacek V."/>
            <person name="Brzon O."/>
            <person name="Soukal P."/>
            <person name="Eme L."/>
            <person name="Dacks J.B."/>
            <person name="Karnkowska A."/>
            <person name="Elias M."/>
            <person name="Hampl V."/>
        </authorList>
    </citation>
    <scope>NUCLEOTIDE SEQUENCE</scope>
    <source>
        <strain evidence="2">RCP-MX</strain>
    </source>
</reference>
<feature type="compositionally biased region" description="Low complexity" evidence="1">
    <location>
        <begin position="611"/>
        <end position="620"/>
    </location>
</feature>
<feature type="compositionally biased region" description="Polar residues" evidence="1">
    <location>
        <begin position="579"/>
        <end position="588"/>
    </location>
</feature>
<feature type="compositionally biased region" description="Pro residues" evidence="1">
    <location>
        <begin position="85"/>
        <end position="103"/>
    </location>
</feature>
<name>A0ABQ8UNG0_9EUKA</name>
<feature type="compositionally biased region" description="Pro residues" evidence="1">
    <location>
        <begin position="131"/>
        <end position="143"/>
    </location>
</feature>
<evidence type="ECO:0000256" key="1">
    <source>
        <dbReference type="SAM" id="MobiDB-lite"/>
    </source>
</evidence>
<feature type="compositionally biased region" description="Low complexity" evidence="1">
    <location>
        <begin position="356"/>
        <end position="365"/>
    </location>
</feature>
<proteinExistence type="predicted"/>
<dbReference type="EMBL" id="JAPMOS010000021">
    <property type="protein sequence ID" value="KAJ4459242.1"/>
    <property type="molecule type" value="Genomic_DNA"/>
</dbReference>
<comment type="caution">
    <text evidence="2">The sequence shown here is derived from an EMBL/GenBank/DDBJ whole genome shotgun (WGS) entry which is preliminary data.</text>
</comment>
<feature type="region of interest" description="Disordered" evidence="1">
    <location>
        <begin position="846"/>
        <end position="902"/>
    </location>
</feature>
<feature type="region of interest" description="Disordered" evidence="1">
    <location>
        <begin position="787"/>
        <end position="818"/>
    </location>
</feature>
<feature type="compositionally biased region" description="Low complexity" evidence="1">
    <location>
        <begin position="299"/>
        <end position="317"/>
    </location>
</feature>
<keyword evidence="3" id="KW-1185">Reference proteome</keyword>
<evidence type="ECO:0000313" key="3">
    <source>
        <dbReference type="Proteomes" id="UP001141327"/>
    </source>
</evidence>
<gene>
    <name evidence="2" type="ORF">PAPYR_4775</name>
</gene>
<feature type="region of interest" description="Disordered" evidence="1">
    <location>
        <begin position="83"/>
        <end position="242"/>
    </location>
</feature>
<dbReference type="Proteomes" id="UP001141327">
    <property type="component" value="Unassembled WGS sequence"/>
</dbReference>
<sequence>MSTLIMPEVDRVLMEFLAAVGDEDRFQELHDNIRKIFSKRSTYFVRHFCDWSEEEIYDHFRDPLGPGMVELLLNLHRMLMTTTGAPPPLAAPPSRPPPQPPASPAESTPRATPSFSRRESSASSKSRPPELSLPPQPEAPTPTPVVIATTPAPPPDVAITQPPEKDLTVATPPADPPAAPQPPPRDLVRMLSPPAPSKNQLSLPPVLAALESPTTEEESDDPDRVAIPPVPSPPAPLPTAISTGTVGITTTAITTPAIATTSQYTLDTANFFETTQPPLKPLPRPVSTTSMMGGEPDEVPTSTEPQQQQSQAALDLVTATNTTTGSTERRSQHRHHHGHRHHHHHHRDTASPAPPADTANTPTASGGTTQRAGQMDASGSGSGSTRAGAMSTSHPAPYPEDQRSPYATPRARPPRPDASEPPPTPPHRGGPGTPPKHGPATPPWRPAAATAETGGSPAWAGVAAAPPSVDLPPIGMSSSPPNRTPPTPPRRASSEAIAAAHEGISPSSGSPPGTGRFPPFLGPFESTPRGAIRHPMGHSPSAAARLITPTPVRRHHPGDVDSGTTPTRSAPVAIPQSAPARQQQQLMAQCSPESPAQQQQQSESRHESEEPTTAAAPPAACVSSRVTPPLAASPEPPHPTAAPAGSGWHPHARWILRTGGIQGSPIRRMLRSPKAIDHPLAAHPVDETRLAAHHRSRSSSVHAGPRAVAPGVARMVHGLATVGGHAHRQRVLPAAPAGPPAAAMTLAADPVGAIGTIGAMAPPMGYLTPAGLPPGPKKTVLSAFHDGLPKSRSKSRDFPLRSKPMTAGDGGFPRVGRPLAVAGPQLQRQVQVPNRLVSIVVPARERGTPPEQQQQQQQQQEAGVVAGVDGLRAPQRRPPEPPLDEDLDSDWGNPYGPERREF</sequence>
<protein>
    <submittedName>
        <fullName evidence="2">Uncharacterized protein</fullName>
    </submittedName>
</protein>
<feature type="compositionally biased region" description="Pro residues" evidence="1">
    <location>
        <begin position="419"/>
        <end position="445"/>
    </location>
</feature>
<feature type="compositionally biased region" description="Low complexity" evidence="1">
    <location>
        <begin position="591"/>
        <end position="602"/>
    </location>
</feature>
<evidence type="ECO:0000313" key="2">
    <source>
        <dbReference type="EMBL" id="KAJ4459242.1"/>
    </source>
</evidence>
<feature type="compositionally biased region" description="Low complexity" evidence="1">
    <location>
        <begin position="104"/>
        <end position="130"/>
    </location>
</feature>
<accession>A0ABQ8UNG0</accession>
<feature type="compositionally biased region" description="Low complexity" evidence="1">
    <location>
        <begin position="377"/>
        <end position="393"/>
    </location>
</feature>
<feature type="compositionally biased region" description="Low complexity" evidence="1">
    <location>
        <begin position="503"/>
        <end position="519"/>
    </location>
</feature>
<feature type="compositionally biased region" description="Basic residues" evidence="1">
    <location>
        <begin position="331"/>
        <end position="347"/>
    </location>
</feature>
<feature type="compositionally biased region" description="Pro residues" evidence="1">
    <location>
        <begin position="173"/>
        <end position="185"/>
    </location>
</feature>